<protein>
    <submittedName>
        <fullName evidence="4">Arylsulfatase</fullName>
        <ecNumber evidence="4">3.1.6.1</ecNumber>
    </submittedName>
</protein>
<dbReference type="EC" id="3.1.6.1" evidence="4"/>
<name>A0A1U7CLZ6_9BACT</name>
<dbReference type="PANTHER" id="PTHR43751">
    <property type="entry name" value="SULFATASE"/>
    <property type="match status" value="1"/>
</dbReference>
<feature type="transmembrane region" description="Helical" evidence="2">
    <location>
        <begin position="161"/>
        <end position="180"/>
    </location>
</feature>
<sequence length="628" mass="68580">MAAWPWKSLARSRQPTDGGDSAAPGKLSLSLSELFVVGTWFGVATGLLELGGTLAAVKLMGRVTYDTLRTNWHYFWMTPLSNLVLFSVSALVLCVATARIPRLRTGRVVFFLYAYLTAWSLVSAIPTLHKTAEVVLAIGLACVTTKFLTKRRSTFLRIAPRAAILGAGLILAIAGVDVYSTNRPVDRGPSVASVAAVGPPNVVLIVLDTVRADSLTPYGAERDTTPNLARLAREGVLFKHARSTAPWTLPSHASLFTGRWPFELSADVGRPLDSAFPTLAEQLADRGYATGGFVANTQNCNAWYGLDRGFDHYEDFYENATVTPIEVLRSSRLGRYVVTSKLAQAVIKRAAAPVDFRYRKTAGMINRDALAWLSDKGDQPFFMFLNYFDVHDPYQPPKEAERRFTKAGGEAQSAANLARDAYDDCLVYLDSQIGRLLAELESRGKLQNTLVIVTSDHGEGFGEHGLAGHGVSLYRSELHIPLMLVHPTRTPAGTVVSEPVSLRDVAPTILDLLDLGTAPTFAGKSLANTWSASAADRDFSEPVLSEVDRADHVPAEVEDAPARRGRMRSITANGRTYILNGDGREELYDLHDDPEESNDLADLADAQEHLHQLRELMEQVTGVQENGE</sequence>
<evidence type="ECO:0000313" key="5">
    <source>
        <dbReference type="Proteomes" id="UP000186309"/>
    </source>
</evidence>
<dbReference type="GO" id="GO:0004065">
    <property type="term" value="F:arylsulfatase activity"/>
    <property type="evidence" value="ECO:0007669"/>
    <property type="project" value="UniProtKB-EC"/>
</dbReference>
<feature type="transmembrane region" description="Helical" evidence="2">
    <location>
        <begin position="108"/>
        <end position="125"/>
    </location>
</feature>
<evidence type="ECO:0000256" key="2">
    <source>
        <dbReference type="SAM" id="Phobius"/>
    </source>
</evidence>
<keyword evidence="2" id="KW-0812">Transmembrane</keyword>
<dbReference type="InterPro" id="IPR017850">
    <property type="entry name" value="Alkaline_phosphatase_core_sf"/>
</dbReference>
<dbReference type="STRING" id="1387353.BSF38_01421"/>
<keyword evidence="4" id="KW-0378">Hydrolase</keyword>
<dbReference type="InterPro" id="IPR052701">
    <property type="entry name" value="GAG_Ulvan_Degrading_Sulfatases"/>
</dbReference>
<gene>
    <name evidence="4" type="ORF">BSF38_01421</name>
</gene>
<evidence type="ECO:0000259" key="3">
    <source>
        <dbReference type="Pfam" id="PF00884"/>
    </source>
</evidence>
<feature type="transmembrane region" description="Helical" evidence="2">
    <location>
        <begin position="74"/>
        <end position="96"/>
    </location>
</feature>
<dbReference type="CDD" id="cd16148">
    <property type="entry name" value="sulfatase_like"/>
    <property type="match status" value="1"/>
</dbReference>
<evidence type="ECO:0000256" key="1">
    <source>
        <dbReference type="SAM" id="MobiDB-lite"/>
    </source>
</evidence>
<reference evidence="5" key="1">
    <citation type="submission" date="2016-12" db="EMBL/GenBank/DDBJ databases">
        <title>Comparative genomics of four Isosphaeraceae planctomycetes: a common pool of plasmids and glycoside hydrolase genes.</title>
        <authorList>
            <person name="Ivanova A."/>
        </authorList>
    </citation>
    <scope>NUCLEOTIDE SEQUENCE [LARGE SCALE GENOMIC DNA]</scope>
    <source>
        <strain evidence="5">PX4</strain>
    </source>
</reference>
<dbReference type="Pfam" id="PF00884">
    <property type="entry name" value="Sulfatase"/>
    <property type="match status" value="1"/>
</dbReference>
<keyword evidence="5" id="KW-1185">Reference proteome</keyword>
<dbReference type="RefSeq" id="WP_168189327.1">
    <property type="nucleotide sequence ID" value="NZ_CP019082.1"/>
</dbReference>
<feature type="transmembrane region" description="Helical" evidence="2">
    <location>
        <begin position="34"/>
        <end position="54"/>
    </location>
</feature>
<dbReference type="KEGG" id="pbor:BSF38_01421"/>
<proteinExistence type="predicted"/>
<dbReference type="InterPro" id="IPR000917">
    <property type="entry name" value="Sulfatase_N"/>
</dbReference>
<feature type="transmembrane region" description="Helical" evidence="2">
    <location>
        <begin position="131"/>
        <end position="149"/>
    </location>
</feature>
<feature type="domain" description="Sulfatase N-terminal" evidence="3">
    <location>
        <begin position="200"/>
        <end position="514"/>
    </location>
</feature>
<dbReference type="Proteomes" id="UP000186309">
    <property type="component" value="Chromosome"/>
</dbReference>
<dbReference type="SUPFAM" id="SSF53649">
    <property type="entry name" value="Alkaline phosphatase-like"/>
    <property type="match status" value="1"/>
</dbReference>
<feature type="region of interest" description="Disordered" evidence="1">
    <location>
        <begin position="1"/>
        <end position="23"/>
    </location>
</feature>
<organism evidence="4 5">
    <name type="scientific">Paludisphaera borealis</name>
    <dbReference type="NCBI Taxonomy" id="1387353"/>
    <lineage>
        <taxon>Bacteria</taxon>
        <taxon>Pseudomonadati</taxon>
        <taxon>Planctomycetota</taxon>
        <taxon>Planctomycetia</taxon>
        <taxon>Isosphaerales</taxon>
        <taxon>Isosphaeraceae</taxon>
        <taxon>Paludisphaera</taxon>
    </lineage>
</organism>
<dbReference type="EMBL" id="CP019082">
    <property type="protein sequence ID" value="APW59960.1"/>
    <property type="molecule type" value="Genomic_DNA"/>
</dbReference>
<accession>A0A1U7CLZ6</accession>
<evidence type="ECO:0000313" key="4">
    <source>
        <dbReference type="EMBL" id="APW59960.1"/>
    </source>
</evidence>
<dbReference type="Gene3D" id="3.40.720.10">
    <property type="entry name" value="Alkaline Phosphatase, subunit A"/>
    <property type="match status" value="2"/>
</dbReference>
<dbReference type="AlphaFoldDB" id="A0A1U7CLZ6"/>
<keyword evidence="2" id="KW-0472">Membrane</keyword>
<dbReference type="PANTHER" id="PTHR43751:SF3">
    <property type="entry name" value="SULFATASE N-TERMINAL DOMAIN-CONTAINING PROTEIN"/>
    <property type="match status" value="1"/>
</dbReference>
<keyword evidence="2" id="KW-1133">Transmembrane helix</keyword>